<evidence type="ECO:0000259" key="5">
    <source>
        <dbReference type="PROSITE" id="PS50112"/>
    </source>
</evidence>
<dbReference type="PANTHER" id="PTHR43719">
    <property type="entry name" value="TWO-COMPONENT HISTIDINE KINASE"/>
    <property type="match status" value="1"/>
</dbReference>
<dbReference type="InterPro" id="IPR011006">
    <property type="entry name" value="CheY-like_superfamily"/>
</dbReference>
<dbReference type="Pfam" id="PF13188">
    <property type="entry name" value="PAS_8"/>
    <property type="match status" value="1"/>
</dbReference>
<dbReference type="PROSITE" id="PS50110">
    <property type="entry name" value="RESPONSE_REGULATORY"/>
    <property type="match status" value="1"/>
</dbReference>
<dbReference type="Pfam" id="PF02518">
    <property type="entry name" value="HATPase_c"/>
    <property type="match status" value="1"/>
</dbReference>
<dbReference type="InterPro" id="IPR001789">
    <property type="entry name" value="Sig_transdc_resp-reg_receiver"/>
</dbReference>
<dbReference type="KEGG" id="bcom:BAUCODRAFT_58804"/>
<dbReference type="GO" id="GO:0000155">
    <property type="term" value="F:phosphorelay sensor kinase activity"/>
    <property type="evidence" value="ECO:0007669"/>
    <property type="project" value="InterPro"/>
</dbReference>
<dbReference type="InterPro" id="IPR050956">
    <property type="entry name" value="2C_system_His_kinase"/>
</dbReference>
<organism evidence="7 8">
    <name type="scientific">Baudoinia panamericana (strain UAMH 10762)</name>
    <name type="common">Angels' share fungus</name>
    <name type="synonym">Baudoinia compniacensis (strain UAMH 10762)</name>
    <dbReference type="NCBI Taxonomy" id="717646"/>
    <lineage>
        <taxon>Eukaryota</taxon>
        <taxon>Fungi</taxon>
        <taxon>Dikarya</taxon>
        <taxon>Ascomycota</taxon>
        <taxon>Pezizomycotina</taxon>
        <taxon>Dothideomycetes</taxon>
        <taxon>Dothideomycetidae</taxon>
        <taxon>Mycosphaerellales</taxon>
        <taxon>Teratosphaeriaceae</taxon>
        <taxon>Baudoinia</taxon>
    </lineage>
</organism>
<feature type="modified residue" description="4-aspartylphosphate" evidence="2">
    <location>
        <position position="928"/>
    </location>
</feature>
<dbReference type="InterPro" id="IPR000014">
    <property type="entry name" value="PAS"/>
</dbReference>
<dbReference type="InterPro" id="IPR004358">
    <property type="entry name" value="Sig_transdc_His_kin-like_C"/>
</dbReference>
<dbReference type="SMART" id="SM00448">
    <property type="entry name" value="REC"/>
    <property type="match status" value="1"/>
</dbReference>
<dbReference type="SUPFAM" id="SSF55785">
    <property type="entry name" value="PYP-like sensor domain (PAS domain)"/>
    <property type="match status" value="1"/>
</dbReference>
<dbReference type="AlphaFoldDB" id="M2MY08"/>
<dbReference type="CDD" id="cd00130">
    <property type="entry name" value="PAS"/>
    <property type="match status" value="1"/>
</dbReference>
<accession>M2MY08</accession>
<dbReference type="SMART" id="SM00388">
    <property type="entry name" value="HisKA"/>
    <property type="match status" value="1"/>
</dbReference>
<dbReference type="InterPro" id="IPR036097">
    <property type="entry name" value="HisK_dim/P_sf"/>
</dbReference>
<feature type="non-terminal residue" evidence="7">
    <location>
        <position position="998"/>
    </location>
</feature>
<feature type="domain" description="Response regulatory" evidence="4">
    <location>
        <begin position="867"/>
        <end position="998"/>
    </location>
</feature>
<dbReference type="PANTHER" id="PTHR43719:SF30">
    <property type="entry name" value="TWO-COMPONENT SYSTEM RESPONSE REGULATOR"/>
    <property type="match status" value="1"/>
</dbReference>
<dbReference type="PRINTS" id="PR00344">
    <property type="entry name" value="BCTRLSENSOR"/>
</dbReference>
<keyword evidence="8" id="KW-1185">Reference proteome</keyword>
<dbReference type="InterPro" id="IPR003661">
    <property type="entry name" value="HisK_dim/P_dom"/>
</dbReference>
<evidence type="ECO:0000259" key="3">
    <source>
        <dbReference type="PROSITE" id="PS50109"/>
    </source>
</evidence>
<dbReference type="HOGENOM" id="CLU_000445_82_4_1"/>
<name>M2MY08_BAUPA</name>
<dbReference type="PROSITE" id="PS50113">
    <property type="entry name" value="PAC"/>
    <property type="match status" value="1"/>
</dbReference>
<feature type="non-terminal residue" evidence="7">
    <location>
        <position position="1"/>
    </location>
</feature>
<dbReference type="Gene3D" id="3.30.450.20">
    <property type="entry name" value="PAS domain"/>
    <property type="match status" value="2"/>
</dbReference>
<dbReference type="InterPro" id="IPR005467">
    <property type="entry name" value="His_kinase_dom"/>
</dbReference>
<proteinExistence type="predicted"/>
<dbReference type="eggNOG" id="KOG0519">
    <property type="taxonomic scope" value="Eukaryota"/>
</dbReference>
<evidence type="ECO:0000256" key="1">
    <source>
        <dbReference type="ARBA" id="ARBA00022553"/>
    </source>
</evidence>
<dbReference type="SUPFAM" id="SSF55874">
    <property type="entry name" value="ATPase domain of HSP90 chaperone/DNA topoisomerase II/histidine kinase"/>
    <property type="match status" value="1"/>
</dbReference>
<dbReference type="SUPFAM" id="SSF52172">
    <property type="entry name" value="CheY-like"/>
    <property type="match status" value="1"/>
</dbReference>
<feature type="domain" description="Histidine kinase" evidence="3">
    <location>
        <begin position="540"/>
        <end position="812"/>
    </location>
</feature>
<keyword evidence="1 2" id="KW-0597">Phosphoprotein</keyword>
<dbReference type="InterPro" id="IPR035965">
    <property type="entry name" value="PAS-like_dom_sf"/>
</dbReference>
<dbReference type="Pfam" id="PF00072">
    <property type="entry name" value="Response_reg"/>
    <property type="match status" value="1"/>
</dbReference>
<evidence type="ECO:0000256" key="2">
    <source>
        <dbReference type="PROSITE-ProRule" id="PRU00169"/>
    </source>
</evidence>
<dbReference type="OrthoDB" id="60033at2759"/>
<dbReference type="SMART" id="SM00387">
    <property type="entry name" value="HATPase_c"/>
    <property type="match status" value="1"/>
</dbReference>
<dbReference type="InterPro" id="IPR000700">
    <property type="entry name" value="PAS-assoc_C"/>
</dbReference>
<dbReference type="Gene3D" id="3.30.565.10">
    <property type="entry name" value="Histidine kinase-like ATPase, C-terminal domain"/>
    <property type="match status" value="1"/>
</dbReference>
<feature type="domain" description="PAS" evidence="5">
    <location>
        <begin position="381"/>
        <end position="456"/>
    </location>
</feature>
<dbReference type="RefSeq" id="XP_007680991.1">
    <property type="nucleotide sequence ID" value="XM_007682801.1"/>
</dbReference>
<dbReference type="Gene3D" id="3.40.50.2300">
    <property type="match status" value="1"/>
</dbReference>
<dbReference type="InterPro" id="IPR003594">
    <property type="entry name" value="HATPase_dom"/>
</dbReference>
<evidence type="ECO:0000259" key="6">
    <source>
        <dbReference type="PROSITE" id="PS50113"/>
    </source>
</evidence>
<feature type="domain" description="PAC" evidence="6">
    <location>
        <begin position="459"/>
        <end position="522"/>
    </location>
</feature>
<protein>
    <recommendedName>
        <fullName evidence="9">Histidine kinase</fullName>
    </recommendedName>
</protein>
<dbReference type="PROSITE" id="PS50109">
    <property type="entry name" value="HIS_KIN"/>
    <property type="match status" value="1"/>
</dbReference>
<dbReference type="Pfam" id="PF00512">
    <property type="entry name" value="HisKA"/>
    <property type="match status" value="1"/>
</dbReference>
<dbReference type="SMART" id="SM00091">
    <property type="entry name" value="PAS"/>
    <property type="match status" value="1"/>
</dbReference>
<dbReference type="NCBIfam" id="TIGR00229">
    <property type="entry name" value="sensory_box"/>
    <property type="match status" value="1"/>
</dbReference>
<dbReference type="EMBL" id="KB445563">
    <property type="protein sequence ID" value="EMC91524.1"/>
    <property type="molecule type" value="Genomic_DNA"/>
</dbReference>
<dbReference type="CDD" id="cd00082">
    <property type="entry name" value="HisKA"/>
    <property type="match status" value="1"/>
</dbReference>
<dbReference type="GeneID" id="19115796"/>
<reference evidence="7 8" key="1">
    <citation type="journal article" date="2012" name="PLoS Pathog.">
        <title>Diverse lifestyles and strategies of plant pathogenesis encoded in the genomes of eighteen Dothideomycetes fungi.</title>
        <authorList>
            <person name="Ohm R.A."/>
            <person name="Feau N."/>
            <person name="Henrissat B."/>
            <person name="Schoch C.L."/>
            <person name="Horwitz B.A."/>
            <person name="Barry K.W."/>
            <person name="Condon B.J."/>
            <person name="Copeland A.C."/>
            <person name="Dhillon B."/>
            <person name="Glaser F."/>
            <person name="Hesse C.N."/>
            <person name="Kosti I."/>
            <person name="LaButti K."/>
            <person name="Lindquist E.A."/>
            <person name="Lucas S."/>
            <person name="Salamov A.A."/>
            <person name="Bradshaw R.E."/>
            <person name="Ciuffetti L."/>
            <person name="Hamelin R.C."/>
            <person name="Kema G.H.J."/>
            <person name="Lawrence C."/>
            <person name="Scott J.A."/>
            <person name="Spatafora J.W."/>
            <person name="Turgeon B.G."/>
            <person name="de Wit P.J.G.M."/>
            <person name="Zhong S."/>
            <person name="Goodwin S.B."/>
            <person name="Grigoriev I.V."/>
        </authorList>
    </citation>
    <scope>NUCLEOTIDE SEQUENCE [LARGE SCALE GENOMIC DNA]</scope>
    <source>
        <strain evidence="7 8">UAMH 10762</strain>
    </source>
</reference>
<dbReference type="PROSITE" id="PS50112">
    <property type="entry name" value="PAS"/>
    <property type="match status" value="1"/>
</dbReference>
<dbReference type="Gene3D" id="1.10.287.130">
    <property type="match status" value="1"/>
</dbReference>
<evidence type="ECO:0000313" key="7">
    <source>
        <dbReference type="EMBL" id="EMC91524.1"/>
    </source>
</evidence>
<sequence>LDWTRHDVPNLSPWIQFAKNFDYSTTQLGPMSAWPEHLRSAVVYSMSNPQPRIVLWGEERTFLYNEACIPLIQPKHPSSFGQPAAEAWADVYEGIGPLIDKAFDGQIMSLERLPVMMTRKDFVEESYFDFSLLPVMGPDGRPCGVLDEVVETTKTVRSERRRQSMLVLTKHIAEASSLDKLWSAFLRGVDAAGHDVPYALLYAVQHRGSRSELADDDPEKCALVGTVGMPLYDGSVLQSFDLHACAEDGSVSAVTKACAEALNTKKEVIMTSKDGSLPSLLKHATPDRSYGGDEIRTAIVTPIISAIGDKRLGVLVFGLNPRTPYDQEYTMWTHLMTDVLTKTATLITMPEEQRRAQKVADEMNDSLVQQLRITTLQAERSEARFQRMAESTPIGMFYFQTNGMPVHVNDAYMEMLGVSGAKDAVRSPTELDWEDKIHPDDLPGVLECWRNIVETKGPATIEYRLKRPWQSVDKATGQVLTGDAWLMANGVPETDSDGNVTAVLGWLTDISLRKFSETLLAQRLEEALENKRQSENFIDMTSHEMRNPLSAILQSADSIVSTLTTSGMPILGESVTLSAETADEIIDAAQTVILCAQHQKRIVDDILTLSKLDAALLVISPDKVAPPGLVTKALKMYESEILRAGIEASMCVEASYNELAIDEVVVDSSRLLQVIINLLTNAIKFTMYSDQRKVRICLGASRERPADKQNGVTYIPERHARQAQMADADWGRGEQLYLQCSVGDTGRGLSEEEMKLLFQRFSQASPKTYKQYGGSGLGLFISRELCELQGGQIGVSSGNGKTTFSFFVKVRRWVAETESEVSAERSRKVRTPSVSATPVMYERRGSTFLSDESSGQSGASAPDENLHVLVVEDNVINQRVMSKQLRRAGCTVHVANHGLECLDFLQTSIFCVDQKATTPTPLSVILLDLEMPTMDGLECIRHIREQQTNGKIRSHVPVIAVTANARSEQISAALAAGMDSVVTKPFRIPELLPQMKAL</sequence>
<evidence type="ECO:0000313" key="8">
    <source>
        <dbReference type="Proteomes" id="UP000011761"/>
    </source>
</evidence>
<dbReference type="Proteomes" id="UP000011761">
    <property type="component" value="Unassembled WGS sequence"/>
</dbReference>
<evidence type="ECO:0000259" key="4">
    <source>
        <dbReference type="PROSITE" id="PS50110"/>
    </source>
</evidence>
<dbReference type="OMA" id="WNESIHE"/>
<gene>
    <name evidence="7" type="ORF">BAUCODRAFT_58804</name>
</gene>
<dbReference type="InterPro" id="IPR036890">
    <property type="entry name" value="HATPase_C_sf"/>
</dbReference>
<dbReference type="CDD" id="cd17546">
    <property type="entry name" value="REC_hyHK_CKI1_RcsC-like"/>
    <property type="match status" value="1"/>
</dbReference>
<evidence type="ECO:0008006" key="9">
    <source>
        <dbReference type="Google" id="ProtNLM"/>
    </source>
</evidence>
<dbReference type="SUPFAM" id="SSF47384">
    <property type="entry name" value="Homodimeric domain of signal transducing histidine kinase"/>
    <property type="match status" value="1"/>
</dbReference>